<dbReference type="AlphaFoldDB" id="A0A8J3G658"/>
<dbReference type="Proteomes" id="UP000642809">
    <property type="component" value="Unassembled WGS sequence"/>
</dbReference>
<sequence>MKACRFKIEKVSPSGEIVSFDVIGLSEPENQALFVIKHDGILIGRMECEVGNLMARSAIDFIIDGYLDSDEFQKSRKEAGRWN</sequence>
<keyword evidence="2" id="KW-1185">Reference proteome</keyword>
<reference evidence="1" key="1">
    <citation type="journal article" date="2014" name="Int. J. Syst. Evol. Microbiol.">
        <title>Complete genome sequence of Corynebacterium casei LMG S-19264T (=DSM 44701T), isolated from a smear-ripened cheese.</title>
        <authorList>
            <consortium name="US DOE Joint Genome Institute (JGI-PGF)"/>
            <person name="Walter F."/>
            <person name="Albersmeier A."/>
            <person name="Kalinowski J."/>
            <person name="Ruckert C."/>
        </authorList>
    </citation>
    <scope>NUCLEOTIDE SEQUENCE</scope>
    <source>
        <strain evidence="1">KCTC 23224</strain>
    </source>
</reference>
<gene>
    <name evidence="1" type="ORF">GCM10008106_28380</name>
</gene>
<evidence type="ECO:0000313" key="2">
    <source>
        <dbReference type="Proteomes" id="UP000642809"/>
    </source>
</evidence>
<comment type="caution">
    <text evidence="1">The sequence shown here is derived from an EMBL/GenBank/DDBJ whole genome shotgun (WGS) entry which is preliminary data.</text>
</comment>
<proteinExistence type="predicted"/>
<dbReference type="EMBL" id="BMYF01000018">
    <property type="protein sequence ID" value="GHB45671.1"/>
    <property type="molecule type" value="Genomic_DNA"/>
</dbReference>
<reference evidence="1" key="2">
    <citation type="submission" date="2020-09" db="EMBL/GenBank/DDBJ databases">
        <authorList>
            <person name="Sun Q."/>
            <person name="Kim S."/>
        </authorList>
    </citation>
    <scope>NUCLEOTIDE SEQUENCE</scope>
    <source>
        <strain evidence="1">KCTC 23224</strain>
    </source>
</reference>
<accession>A0A8J3G658</accession>
<evidence type="ECO:0000313" key="1">
    <source>
        <dbReference type="EMBL" id="GHB45671.1"/>
    </source>
</evidence>
<protein>
    <submittedName>
        <fullName evidence="1">Uncharacterized protein</fullName>
    </submittedName>
</protein>
<organism evidence="1 2">
    <name type="scientific">Mongoliitalea lutea</name>
    <dbReference type="NCBI Taxonomy" id="849756"/>
    <lineage>
        <taxon>Bacteria</taxon>
        <taxon>Pseudomonadati</taxon>
        <taxon>Bacteroidota</taxon>
        <taxon>Cytophagia</taxon>
        <taxon>Cytophagales</taxon>
        <taxon>Cyclobacteriaceae</taxon>
        <taxon>Mongoliitalea</taxon>
    </lineage>
</organism>
<name>A0A8J3G658_9BACT</name>